<dbReference type="SUPFAM" id="SSF51182">
    <property type="entry name" value="RmlC-like cupins"/>
    <property type="match status" value="1"/>
</dbReference>
<organism evidence="8 9">
    <name type="scientific">Clostridium innocuum</name>
    <dbReference type="NCBI Taxonomy" id="1522"/>
    <lineage>
        <taxon>Bacteria</taxon>
        <taxon>Bacillati</taxon>
        <taxon>Bacillota</taxon>
        <taxon>Clostridia</taxon>
        <taxon>Eubacteriales</taxon>
        <taxon>Clostridiaceae</taxon>
        <taxon>Clostridium</taxon>
    </lineage>
</organism>
<dbReference type="Proteomes" id="UP000030008">
    <property type="component" value="Unassembled WGS sequence"/>
</dbReference>
<dbReference type="GO" id="GO:0006096">
    <property type="term" value="P:glycolytic process"/>
    <property type="evidence" value="ECO:0007669"/>
    <property type="project" value="UniProtKB-UniPathway"/>
</dbReference>
<evidence type="ECO:0000256" key="2">
    <source>
        <dbReference type="ARBA" id="ARBA00006542"/>
    </source>
</evidence>
<keyword evidence="4" id="KW-0312">Gluconeogenesis</keyword>
<dbReference type="InterPro" id="IPR010551">
    <property type="entry name" value="G6P_isomerase_prok"/>
</dbReference>
<comment type="pathway">
    <text evidence="1">Carbohydrate degradation; glycolysis; D-glyceraldehyde 3-phosphate and glycerone phosphate from D-glucose: step 2/4.</text>
</comment>
<dbReference type="GO" id="GO:0005737">
    <property type="term" value="C:cytoplasm"/>
    <property type="evidence" value="ECO:0007669"/>
    <property type="project" value="InterPro"/>
</dbReference>
<reference evidence="8 9" key="1">
    <citation type="submission" date="2014-08" db="EMBL/GenBank/DDBJ databases">
        <title>Clostridium innocuum, an unnegligible vancomycin-resistant pathogen causing extra-intestinal infections.</title>
        <authorList>
            <person name="Feng Y."/>
            <person name="Chiu C.-H."/>
        </authorList>
    </citation>
    <scope>NUCLEOTIDE SEQUENCE [LARGE SCALE GENOMIC DNA]</scope>
    <source>
        <strain evidence="8 9">AN88</strain>
    </source>
</reference>
<sequence length="184" mass="21101">MNVIEPKVIHDFQDVIRGSEVNTSVKLYQDAKGFYRTESALADDTLMYEVYHYTQGDDKRAGNLNWGLTVLYPVLVNGECNMTRGHWHENRECVEFYFCIAGEGLLMLMDEDGTTWAEKTYPGSLHHIDGHLAHRLINTGDEPMKIGACWPCDAGHDYAAVERQPFGYRVYKEEGTLRFEKVED</sequence>
<feature type="domain" description="Glucose-6-phosphate isomerase prokaryote" evidence="7">
    <location>
        <begin position="26"/>
        <end position="176"/>
    </location>
</feature>
<dbReference type="CDD" id="cd02218">
    <property type="entry name" value="cupin_PGI"/>
    <property type="match status" value="1"/>
</dbReference>
<evidence type="ECO:0000259" key="7">
    <source>
        <dbReference type="Pfam" id="PF06560"/>
    </source>
</evidence>
<proteinExistence type="inferred from homology"/>
<dbReference type="InterPro" id="IPR011051">
    <property type="entry name" value="RmlC_Cupin_sf"/>
</dbReference>
<gene>
    <name evidence="8" type="ORF">CIAN88_17605</name>
</gene>
<dbReference type="EC" id="5.3.1.9" evidence="3"/>
<evidence type="ECO:0000256" key="5">
    <source>
        <dbReference type="ARBA" id="ARBA00023152"/>
    </source>
</evidence>
<evidence type="ECO:0000256" key="1">
    <source>
        <dbReference type="ARBA" id="ARBA00004926"/>
    </source>
</evidence>
<evidence type="ECO:0000313" key="8">
    <source>
        <dbReference type="EMBL" id="KGJ51920.1"/>
    </source>
</evidence>
<dbReference type="RefSeq" id="WP_044907082.1">
    <property type="nucleotide sequence ID" value="NZ_JQIF01000092.1"/>
</dbReference>
<dbReference type="Pfam" id="PF06560">
    <property type="entry name" value="GPI"/>
    <property type="match status" value="1"/>
</dbReference>
<dbReference type="InterPro" id="IPR014710">
    <property type="entry name" value="RmlC-like_jellyroll"/>
</dbReference>
<comment type="caution">
    <text evidence="8">The sequence shown here is derived from an EMBL/GenBank/DDBJ whole genome shotgun (WGS) entry which is preliminary data.</text>
</comment>
<evidence type="ECO:0000256" key="4">
    <source>
        <dbReference type="ARBA" id="ARBA00022432"/>
    </source>
</evidence>
<keyword evidence="5" id="KW-0324">Glycolysis</keyword>
<evidence type="ECO:0000256" key="6">
    <source>
        <dbReference type="ARBA" id="ARBA00029321"/>
    </source>
</evidence>
<accession>A0A099I2M0</accession>
<evidence type="ECO:0000256" key="3">
    <source>
        <dbReference type="ARBA" id="ARBA00011952"/>
    </source>
</evidence>
<dbReference type="AlphaFoldDB" id="A0A099I2M0"/>
<name>A0A099I2M0_CLOIN</name>
<dbReference type="GO" id="GO:0006094">
    <property type="term" value="P:gluconeogenesis"/>
    <property type="evidence" value="ECO:0007669"/>
    <property type="project" value="UniProtKB-KW"/>
</dbReference>
<protein>
    <recommendedName>
        <fullName evidence="3">glucose-6-phosphate isomerase</fullName>
        <ecNumber evidence="3">5.3.1.9</ecNumber>
    </recommendedName>
</protein>
<dbReference type="EMBL" id="JQIF01000092">
    <property type="protein sequence ID" value="KGJ51920.1"/>
    <property type="molecule type" value="Genomic_DNA"/>
</dbReference>
<keyword evidence="8" id="KW-0413">Isomerase</keyword>
<dbReference type="UniPathway" id="UPA00109">
    <property type="reaction ID" value="UER00181"/>
</dbReference>
<evidence type="ECO:0000313" key="9">
    <source>
        <dbReference type="Proteomes" id="UP000030008"/>
    </source>
</evidence>
<dbReference type="Gene3D" id="2.60.120.10">
    <property type="entry name" value="Jelly Rolls"/>
    <property type="match status" value="1"/>
</dbReference>
<comment type="catalytic activity">
    <reaction evidence="6">
        <text>alpha-D-glucose 6-phosphate = beta-D-fructose 6-phosphate</text>
        <dbReference type="Rhea" id="RHEA:11816"/>
        <dbReference type="ChEBI" id="CHEBI:57634"/>
        <dbReference type="ChEBI" id="CHEBI:58225"/>
        <dbReference type="EC" id="5.3.1.9"/>
    </reaction>
</comment>
<comment type="similarity">
    <text evidence="2">Belongs to the archaeal-type GPI family.</text>
</comment>
<dbReference type="GO" id="GO:0004347">
    <property type="term" value="F:glucose-6-phosphate isomerase activity"/>
    <property type="evidence" value="ECO:0007669"/>
    <property type="project" value="UniProtKB-EC"/>
</dbReference>